<dbReference type="GO" id="GO:0046872">
    <property type="term" value="F:metal ion binding"/>
    <property type="evidence" value="ECO:0007669"/>
    <property type="project" value="UniProtKB-KW"/>
</dbReference>
<keyword evidence="3" id="KW-0479">Metal-binding</keyword>
<evidence type="ECO:0000256" key="4">
    <source>
        <dbReference type="ARBA" id="ARBA00022801"/>
    </source>
</evidence>
<evidence type="ECO:0000313" key="10">
    <source>
        <dbReference type="EMBL" id="MBA0085057.1"/>
    </source>
</evidence>
<dbReference type="Gene3D" id="3.30.1380.10">
    <property type="match status" value="1"/>
</dbReference>
<dbReference type="Pfam" id="PF01427">
    <property type="entry name" value="Peptidase_M15"/>
    <property type="match status" value="1"/>
</dbReference>
<reference evidence="10" key="1">
    <citation type="submission" date="2020-06" db="EMBL/GenBank/DDBJ databases">
        <title>Legume-microbial interactions unlock mineral nutrients during tropical forest succession.</title>
        <authorList>
            <person name="Epihov D.Z."/>
        </authorList>
    </citation>
    <scope>NUCLEOTIDE SEQUENCE [LARGE SCALE GENOMIC DNA]</scope>
    <source>
        <strain evidence="10">Pan2503</strain>
    </source>
</reference>
<evidence type="ECO:0008006" key="12">
    <source>
        <dbReference type="Google" id="ProtNLM"/>
    </source>
</evidence>
<keyword evidence="8" id="KW-0961">Cell wall biogenesis/degradation</keyword>
<keyword evidence="11" id="KW-1185">Reference proteome</keyword>
<dbReference type="InterPro" id="IPR000755">
    <property type="entry name" value="A_A_dipeptidase"/>
</dbReference>
<evidence type="ECO:0000256" key="7">
    <source>
        <dbReference type="ARBA" id="ARBA00023049"/>
    </source>
</evidence>
<accession>A0A7V8NPC9</accession>
<evidence type="ECO:0000256" key="2">
    <source>
        <dbReference type="ARBA" id="ARBA00022670"/>
    </source>
</evidence>
<keyword evidence="9" id="KW-0732">Signal</keyword>
<dbReference type="PANTHER" id="PTHR43126">
    <property type="entry name" value="D-ALANYL-D-ALANINE DIPEPTIDASE"/>
    <property type="match status" value="1"/>
</dbReference>
<keyword evidence="4" id="KW-0378">Hydrolase</keyword>
<proteinExistence type="predicted"/>
<dbReference type="GO" id="GO:0160237">
    <property type="term" value="F:D-Ala-D-Ala dipeptidase activity"/>
    <property type="evidence" value="ECO:0007669"/>
    <property type="project" value="UniProtKB-EC"/>
</dbReference>
<dbReference type="Proteomes" id="UP000567293">
    <property type="component" value="Unassembled WGS sequence"/>
</dbReference>
<keyword evidence="6" id="KW-0224">Dipeptidase</keyword>
<keyword evidence="2" id="KW-0645">Protease</keyword>
<comment type="catalytic activity">
    <reaction evidence="1">
        <text>D-alanyl-D-alanine + H2O = 2 D-alanine</text>
        <dbReference type="Rhea" id="RHEA:20661"/>
        <dbReference type="ChEBI" id="CHEBI:15377"/>
        <dbReference type="ChEBI" id="CHEBI:57416"/>
        <dbReference type="ChEBI" id="CHEBI:57822"/>
        <dbReference type="EC" id="3.4.13.22"/>
    </reaction>
</comment>
<evidence type="ECO:0000256" key="6">
    <source>
        <dbReference type="ARBA" id="ARBA00022997"/>
    </source>
</evidence>
<dbReference type="SUPFAM" id="SSF55166">
    <property type="entry name" value="Hedgehog/DD-peptidase"/>
    <property type="match status" value="1"/>
</dbReference>
<gene>
    <name evidence="10" type="ORF">HRJ53_08675</name>
</gene>
<feature type="non-terminal residue" evidence="10">
    <location>
        <position position="256"/>
    </location>
</feature>
<organism evidence="10 11">
    <name type="scientific">Candidatus Acidiferrum panamense</name>
    <dbReference type="NCBI Taxonomy" id="2741543"/>
    <lineage>
        <taxon>Bacteria</taxon>
        <taxon>Pseudomonadati</taxon>
        <taxon>Acidobacteriota</taxon>
        <taxon>Terriglobia</taxon>
        <taxon>Candidatus Acidiferrales</taxon>
        <taxon>Candidatus Acidiferrum</taxon>
    </lineage>
</organism>
<evidence type="ECO:0000256" key="8">
    <source>
        <dbReference type="ARBA" id="ARBA00023316"/>
    </source>
</evidence>
<evidence type="ECO:0000256" key="3">
    <source>
        <dbReference type="ARBA" id="ARBA00022723"/>
    </source>
</evidence>
<evidence type="ECO:0000256" key="1">
    <source>
        <dbReference type="ARBA" id="ARBA00001362"/>
    </source>
</evidence>
<dbReference type="InterPro" id="IPR009045">
    <property type="entry name" value="Zn_M74/Hedgehog-like"/>
</dbReference>
<evidence type="ECO:0000256" key="9">
    <source>
        <dbReference type="SAM" id="SignalP"/>
    </source>
</evidence>
<feature type="signal peptide" evidence="9">
    <location>
        <begin position="1"/>
        <end position="25"/>
    </location>
</feature>
<dbReference type="PANTHER" id="PTHR43126:SF1">
    <property type="entry name" value="D-ALANYL-D-ALANINE DIPEPTIDASE"/>
    <property type="match status" value="1"/>
</dbReference>
<dbReference type="GO" id="GO:0008237">
    <property type="term" value="F:metallopeptidase activity"/>
    <property type="evidence" value="ECO:0007669"/>
    <property type="project" value="UniProtKB-KW"/>
</dbReference>
<keyword evidence="5" id="KW-0862">Zinc</keyword>
<dbReference type="EMBL" id="JACDQQ010000842">
    <property type="protein sequence ID" value="MBA0085057.1"/>
    <property type="molecule type" value="Genomic_DNA"/>
</dbReference>
<dbReference type="AlphaFoldDB" id="A0A7V8NPC9"/>
<evidence type="ECO:0000256" key="5">
    <source>
        <dbReference type="ARBA" id="ARBA00022833"/>
    </source>
</evidence>
<dbReference type="GO" id="GO:0071555">
    <property type="term" value="P:cell wall organization"/>
    <property type="evidence" value="ECO:0007669"/>
    <property type="project" value="UniProtKB-KW"/>
</dbReference>
<dbReference type="GO" id="GO:0006508">
    <property type="term" value="P:proteolysis"/>
    <property type="evidence" value="ECO:0007669"/>
    <property type="project" value="UniProtKB-KW"/>
</dbReference>
<comment type="caution">
    <text evidence="10">The sequence shown here is derived from an EMBL/GenBank/DDBJ whole genome shotgun (WGS) entry which is preliminary data.</text>
</comment>
<keyword evidence="7" id="KW-0482">Metalloprotease</keyword>
<evidence type="ECO:0000313" key="11">
    <source>
        <dbReference type="Proteomes" id="UP000567293"/>
    </source>
</evidence>
<sequence>MRAKLQTPKKTPVLALVTLALVASAALPQSPDSILPGPKPSDIPLPWKPWIGEYGSPGEQFLGNTYALSEKGGEIWILQREGKAGEASYKPVEQFALNQPPPIDASHNLRLHWDPSGEHRVLVVGDVRNVKLTPNANAPQQVLIKPVRPVEELRAEALAASPPLEKGPFRKPDLVELAPLDPTMHLEIRYATSNDFLGTPVYSQARAFLQRPAAEALLRALRKLKPLGYGLLIHDAYRPWYVTKIFWDATPPEGKI</sequence>
<feature type="chain" id="PRO_5031463524" description="D-alanyl-D-alanine dipeptidase" evidence="9">
    <location>
        <begin position="26"/>
        <end position="256"/>
    </location>
</feature>
<name>A0A7V8NPC9_9BACT</name>
<protein>
    <recommendedName>
        <fullName evidence="12">D-alanyl-D-alanine dipeptidase</fullName>
    </recommendedName>
</protein>